<dbReference type="PANTHER" id="PTHR47723:SF19">
    <property type="entry name" value="POLYNUCLEOTIDYL TRANSFERASE, RIBONUCLEASE H-LIKE SUPERFAMILY PROTEIN"/>
    <property type="match status" value="1"/>
</dbReference>
<evidence type="ECO:0000313" key="2">
    <source>
        <dbReference type="Proteomes" id="UP000594261"/>
    </source>
</evidence>
<evidence type="ECO:0000313" key="1">
    <source>
        <dbReference type="EnsemblPlants" id="QL06p043635:mrna"/>
    </source>
</evidence>
<proteinExistence type="predicted"/>
<dbReference type="EMBL" id="LRBV02000006">
    <property type="status" value="NOT_ANNOTATED_CDS"/>
    <property type="molecule type" value="Genomic_DNA"/>
</dbReference>
<dbReference type="EnsemblPlants" id="QL06p043635:mrna">
    <property type="protein sequence ID" value="QL06p043635:mrna"/>
    <property type="gene ID" value="QL06p043635"/>
</dbReference>
<dbReference type="InterPro" id="IPR053151">
    <property type="entry name" value="RNase_H-like"/>
</dbReference>
<dbReference type="InterPro" id="IPR044730">
    <property type="entry name" value="RNase_H-like_dom_plant"/>
</dbReference>
<dbReference type="InParanoid" id="A0A7N2LYR4"/>
<dbReference type="PANTHER" id="PTHR47723">
    <property type="entry name" value="OS05G0353850 PROTEIN"/>
    <property type="match status" value="1"/>
</dbReference>
<organism evidence="1 2">
    <name type="scientific">Quercus lobata</name>
    <name type="common">Valley oak</name>
    <dbReference type="NCBI Taxonomy" id="97700"/>
    <lineage>
        <taxon>Eukaryota</taxon>
        <taxon>Viridiplantae</taxon>
        <taxon>Streptophyta</taxon>
        <taxon>Embryophyta</taxon>
        <taxon>Tracheophyta</taxon>
        <taxon>Spermatophyta</taxon>
        <taxon>Magnoliopsida</taxon>
        <taxon>eudicotyledons</taxon>
        <taxon>Gunneridae</taxon>
        <taxon>Pentapetalae</taxon>
        <taxon>rosids</taxon>
        <taxon>fabids</taxon>
        <taxon>Fagales</taxon>
        <taxon>Fagaceae</taxon>
        <taxon>Quercus</taxon>
    </lineage>
</organism>
<evidence type="ECO:0008006" key="3">
    <source>
        <dbReference type="Google" id="ProtNLM"/>
    </source>
</evidence>
<dbReference type="CDD" id="cd06222">
    <property type="entry name" value="RNase_H_like"/>
    <property type="match status" value="1"/>
</dbReference>
<reference evidence="1 2" key="1">
    <citation type="journal article" date="2016" name="G3 (Bethesda)">
        <title>First Draft Assembly and Annotation of the Genome of a California Endemic Oak Quercus lobata Nee (Fagaceae).</title>
        <authorList>
            <person name="Sork V.L."/>
            <person name="Fitz-Gibbon S.T."/>
            <person name="Puiu D."/>
            <person name="Crepeau M."/>
            <person name="Gugger P.F."/>
            <person name="Sherman R."/>
            <person name="Stevens K."/>
            <person name="Langley C.H."/>
            <person name="Pellegrini M."/>
            <person name="Salzberg S.L."/>
        </authorList>
    </citation>
    <scope>NUCLEOTIDE SEQUENCE [LARGE SCALE GENOMIC DNA]</scope>
    <source>
        <strain evidence="1 2">cv. SW786</strain>
    </source>
</reference>
<sequence length="121" mass="13578">MCWERPPSGWKKLNTDGAFNGDVGLAGCGGIVRDERGREGLLLCCDINISHLGIELDAKIRIKHCYREVNKCANSLARLSFTQDAEFSSFISPPVDIFSVFEDDLNELYFDRLCPVPFVFS</sequence>
<dbReference type="Gramene" id="QL06p043635:mrna">
    <property type="protein sequence ID" value="QL06p043635:mrna"/>
    <property type="gene ID" value="QL06p043635"/>
</dbReference>
<reference evidence="1" key="2">
    <citation type="submission" date="2021-01" db="UniProtKB">
        <authorList>
            <consortium name="EnsemblPlants"/>
        </authorList>
    </citation>
    <scope>IDENTIFICATION</scope>
</reference>
<protein>
    <recommendedName>
        <fullName evidence="3">RNase H type-1 domain-containing protein</fullName>
    </recommendedName>
</protein>
<keyword evidence="2" id="KW-1185">Reference proteome</keyword>
<dbReference type="AlphaFoldDB" id="A0A7N2LYR4"/>
<dbReference type="Proteomes" id="UP000594261">
    <property type="component" value="Chromosome 6"/>
</dbReference>
<accession>A0A7N2LYR4</accession>
<name>A0A7N2LYR4_QUELO</name>